<keyword evidence="2" id="KW-0472">Membrane</keyword>
<keyword evidence="2" id="KW-0812">Transmembrane</keyword>
<name>A0AAW4J2C8_ACIHA</name>
<protein>
    <recommendedName>
        <fullName evidence="5">GAF domain-containing protein</fullName>
    </recommendedName>
</protein>
<feature type="transmembrane region" description="Helical" evidence="2">
    <location>
        <begin position="20"/>
        <end position="39"/>
    </location>
</feature>
<sequence length="315" mass="36195">MGIIDRVVAFLNISRKALYLILDVIGTALIGIGAAWLTSKGVDHYSIYWDFSFSGMKTFVLSPVFLILIGLILYSIAKSFQWIDNNQLFVENNSLKNKSNSLEQQMRGITEDKEILNKKLELAYRELVITWLSTTMKNLNINDSDTRATVYYFKDNQFYYVGRYSTNPQIGKANTNRVILNGGVISKAWTNGEHIDLNDCPVFEDDQEAYYAYQNYNYGFSREKVTTLGMKPCQYYAKRIDNRLEPIGIIVFECNVRKFSDNRVRSIGRHCTEYESNLIGYIEKVCEKESSKSSKDFGDVEKEFLDSLEGESHGK</sequence>
<evidence type="ECO:0000256" key="1">
    <source>
        <dbReference type="SAM" id="Coils"/>
    </source>
</evidence>
<dbReference type="EMBL" id="JAGFOT010000002">
    <property type="protein sequence ID" value="MBO3657062.1"/>
    <property type="molecule type" value="Genomic_DNA"/>
</dbReference>
<evidence type="ECO:0000256" key="2">
    <source>
        <dbReference type="SAM" id="Phobius"/>
    </source>
</evidence>
<dbReference type="RefSeq" id="WP_206261601.1">
    <property type="nucleotide sequence ID" value="NZ_JAGFOT010000002.1"/>
</dbReference>
<accession>A0AAW4J2C8</accession>
<reference evidence="3" key="1">
    <citation type="submission" date="2021-03" db="EMBL/GenBank/DDBJ databases">
        <title>Acinetobacter spp. whole-genome sequenced from Terengganu.</title>
        <authorList>
            <person name="Mohd Rani F."/>
        </authorList>
    </citation>
    <scope>NUCLEOTIDE SEQUENCE</scope>
    <source>
        <strain evidence="3">AC1502</strain>
    </source>
</reference>
<proteinExistence type="predicted"/>
<keyword evidence="2" id="KW-1133">Transmembrane helix</keyword>
<feature type="transmembrane region" description="Helical" evidence="2">
    <location>
        <begin position="59"/>
        <end position="77"/>
    </location>
</feature>
<evidence type="ECO:0000313" key="3">
    <source>
        <dbReference type="EMBL" id="MBO3657062.1"/>
    </source>
</evidence>
<gene>
    <name evidence="3" type="ORF">J5N55_03030</name>
</gene>
<feature type="coiled-coil region" evidence="1">
    <location>
        <begin position="85"/>
        <end position="119"/>
    </location>
</feature>
<dbReference type="Proteomes" id="UP000670925">
    <property type="component" value="Unassembled WGS sequence"/>
</dbReference>
<keyword evidence="1" id="KW-0175">Coiled coil</keyword>
<comment type="caution">
    <text evidence="3">The sequence shown here is derived from an EMBL/GenBank/DDBJ whole genome shotgun (WGS) entry which is preliminary data.</text>
</comment>
<dbReference type="AlphaFoldDB" id="A0AAW4J2C8"/>
<evidence type="ECO:0008006" key="5">
    <source>
        <dbReference type="Google" id="ProtNLM"/>
    </source>
</evidence>
<organism evidence="3 4">
    <name type="scientific">Acinetobacter haemolyticus</name>
    <dbReference type="NCBI Taxonomy" id="29430"/>
    <lineage>
        <taxon>Bacteria</taxon>
        <taxon>Pseudomonadati</taxon>
        <taxon>Pseudomonadota</taxon>
        <taxon>Gammaproteobacteria</taxon>
        <taxon>Moraxellales</taxon>
        <taxon>Moraxellaceae</taxon>
        <taxon>Acinetobacter</taxon>
    </lineage>
</organism>
<evidence type="ECO:0000313" key="4">
    <source>
        <dbReference type="Proteomes" id="UP000670925"/>
    </source>
</evidence>